<organism evidence="7 8">
    <name type="scientific">Candidatus Uhrbacteria bacterium GW2011_GWC2_53_7</name>
    <dbReference type="NCBI Taxonomy" id="1618986"/>
    <lineage>
        <taxon>Bacteria</taxon>
        <taxon>Candidatus Uhriibacteriota</taxon>
    </lineage>
</organism>
<dbReference type="GO" id="GO:0032790">
    <property type="term" value="P:ribosome disassembly"/>
    <property type="evidence" value="ECO:0007669"/>
    <property type="project" value="TreeGrafter"/>
</dbReference>
<accession>A0A0G2A2R2</accession>
<evidence type="ECO:0000259" key="6">
    <source>
        <dbReference type="Pfam" id="PF05198"/>
    </source>
</evidence>
<protein>
    <recommendedName>
        <fullName evidence="4">Translation initiation factor IF-3</fullName>
    </recommendedName>
</protein>
<feature type="domain" description="Translation initiation factor 3 C-terminal" evidence="5">
    <location>
        <begin position="96"/>
        <end position="181"/>
    </location>
</feature>
<evidence type="ECO:0000256" key="1">
    <source>
        <dbReference type="ARBA" id="ARBA00005439"/>
    </source>
</evidence>
<comment type="caution">
    <text evidence="7">The sequence shown here is derived from an EMBL/GenBank/DDBJ whole genome shotgun (WGS) entry which is preliminary data.</text>
</comment>
<dbReference type="SUPFAM" id="SSF55200">
    <property type="entry name" value="Translation initiation factor IF3, C-terminal domain"/>
    <property type="match status" value="1"/>
</dbReference>
<evidence type="ECO:0000313" key="8">
    <source>
        <dbReference type="Proteomes" id="UP000033865"/>
    </source>
</evidence>
<proteinExistence type="inferred from homology"/>
<sequence length="183" mass="21405">MRIHRHRQNRPKIVIPAYKVNDRIDSEELFVIDENDKPLGVLKTADARRIAEERELDLVEVSPKANPPVAKLLEWKQFKYQKEKEVKKQRAQSKEVEVKGVRLSLRIAEGDKNVRLASAKKFMEKGNKVRIELILRGREKAHFELAREIIESFIENVRAFFPIKTEQPVKKMGNRVTAIITRE</sequence>
<dbReference type="InterPro" id="IPR001288">
    <property type="entry name" value="Translation_initiation_fac_3"/>
</dbReference>
<dbReference type="Proteomes" id="UP000033865">
    <property type="component" value="Unassembled WGS sequence"/>
</dbReference>
<name>A0A0G2A2R2_9BACT</name>
<dbReference type="EMBL" id="LCRN01000049">
    <property type="protein sequence ID" value="KKW35122.1"/>
    <property type="molecule type" value="Genomic_DNA"/>
</dbReference>
<dbReference type="GO" id="GO:0005737">
    <property type="term" value="C:cytoplasm"/>
    <property type="evidence" value="ECO:0007669"/>
    <property type="project" value="UniProtKB-ARBA"/>
</dbReference>
<comment type="similarity">
    <text evidence="1">Belongs to the IF-3 family.</text>
</comment>
<dbReference type="InterPro" id="IPR019815">
    <property type="entry name" value="Translation_initiation_fac_3_C"/>
</dbReference>
<feature type="domain" description="Translation initiation factor 3 N-terminal" evidence="6">
    <location>
        <begin position="20"/>
        <end position="88"/>
    </location>
</feature>
<evidence type="ECO:0000256" key="2">
    <source>
        <dbReference type="ARBA" id="ARBA00022540"/>
    </source>
</evidence>
<dbReference type="InterPro" id="IPR036788">
    <property type="entry name" value="T_IF-3_C_sf"/>
</dbReference>
<dbReference type="SUPFAM" id="SSF54364">
    <property type="entry name" value="Translation initiation factor IF3, N-terminal domain"/>
    <property type="match status" value="1"/>
</dbReference>
<dbReference type="Pfam" id="PF05198">
    <property type="entry name" value="IF3_N"/>
    <property type="match status" value="1"/>
</dbReference>
<dbReference type="Gene3D" id="3.30.110.10">
    <property type="entry name" value="Translation initiation factor 3 (IF-3), C-terminal domain"/>
    <property type="match status" value="1"/>
</dbReference>
<keyword evidence="2 7" id="KW-0396">Initiation factor</keyword>
<dbReference type="Pfam" id="PF00707">
    <property type="entry name" value="IF3_C"/>
    <property type="match status" value="1"/>
</dbReference>
<dbReference type="PANTHER" id="PTHR10938">
    <property type="entry name" value="TRANSLATION INITIATION FACTOR IF-3"/>
    <property type="match status" value="1"/>
</dbReference>
<dbReference type="InterPro" id="IPR019814">
    <property type="entry name" value="Translation_initiation_fac_3_N"/>
</dbReference>
<dbReference type="GO" id="GO:0003743">
    <property type="term" value="F:translation initiation factor activity"/>
    <property type="evidence" value="ECO:0007669"/>
    <property type="project" value="UniProtKB-UniRule"/>
</dbReference>
<dbReference type="PANTHER" id="PTHR10938:SF0">
    <property type="entry name" value="TRANSLATION INITIATION FACTOR IF-3, MITOCHONDRIAL"/>
    <property type="match status" value="1"/>
</dbReference>
<dbReference type="GO" id="GO:0043022">
    <property type="term" value="F:ribosome binding"/>
    <property type="evidence" value="ECO:0007669"/>
    <property type="project" value="TreeGrafter"/>
</dbReference>
<dbReference type="AlphaFoldDB" id="A0A0G2A2R2"/>
<evidence type="ECO:0000259" key="5">
    <source>
        <dbReference type="Pfam" id="PF00707"/>
    </source>
</evidence>
<dbReference type="Gene3D" id="3.10.20.80">
    <property type="entry name" value="Translation initiation factor 3 (IF-3), N-terminal domain"/>
    <property type="match status" value="1"/>
</dbReference>
<gene>
    <name evidence="7" type="ORF">UY82_C0049G0007</name>
</gene>
<evidence type="ECO:0000256" key="4">
    <source>
        <dbReference type="NCBIfam" id="TIGR00168"/>
    </source>
</evidence>
<dbReference type="InterPro" id="IPR036787">
    <property type="entry name" value="T_IF-3_N_sf"/>
</dbReference>
<reference evidence="7 8" key="1">
    <citation type="journal article" date="2015" name="Nature">
        <title>rRNA introns, odd ribosomes, and small enigmatic genomes across a large radiation of phyla.</title>
        <authorList>
            <person name="Brown C.T."/>
            <person name="Hug L.A."/>
            <person name="Thomas B.C."/>
            <person name="Sharon I."/>
            <person name="Castelle C.J."/>
            <person name="Singh A."/>
            <person name="Wilkins M.J."/>
            <person name="Williams K.H."/>
            <person name="Banfield J.F."/>
        </authorList>
    </citation>
    <scope>NUCLEOTIDE SEQUENCE [LARGE SCALE GENOMIC DNA]</scope>
</reference>
<dbReference type="NCBIfam" id="TIGR00168">
    <property type="entry name" value="infC"/>
    <property type="match status" value="1"/>
</dbReference>
<evidence type="ECO:0000313" key="7">
    <source>
        <dbReference type="EMBL" id="KKW35122.1"/>
    </source>
</evidence>
<keyword evidence="3" id="KW-0648">Protein biosynthesis</keyword>
<evidence type="ECO:0000256" key="3">
    <source>
        <dbReference type="ARBA" id="ARBA00022917"/>
    </source>
</evidence>